<organism evidence="2 3">
    <name type="scientific">Morchella conica CCBAS932</name>
    <dbReference type="NCBI Taxonomy" id="1392247"/>
    <lineage>
        <taxon>Eukaryota</taxon>
        <taxon>Fungi</taxon>
        <taxon>Dikarya</taxon>
        <taxon>Ascomycota</taxon>
        <taxon>Pezizomycotina</taxon>
        <taxon>Pezizomycetes</taxon>
        <taxon>Pezizales</taxon>
        <taxon>Morchellaceae</taxon>
        <taxon>Morchella</taxon>
    </lineage>
</organism>
<protein>
    <recommendedName>
        <fullName evidence="4">Secreted protein</fullName>
    </recommendedName>
</protein>
<proteinExistence type="predicted"/>
<dbReference type="AlphaFoldDB" id="A0A3N4KM13"/>
<evidence type="ECO:0000256" key="1">
    <source>
        <dbReference type="SAM" id="SignalP"/>
    </source>
</evidence>
<feature type="chain" id="PRO_5018305234" description="Secreted protein" evidence="1">
    <location>
        <begin position="20"/>
        <end position="104"/>
    </location>
</feature>
<dbReference type="Proteomes" id="UP000277580">
    <property type="component" value="Unassembled WGS sequence"/>
</dbReference>
<reference evidence="2 3" key="1">
    <citation type="journal article" date="2018" name="Nat. Ecol. Evol.">
        <title>Pezizomycetes genomes reveal the molecular basis of ectomycorrhizal truffle lifestyle.</title>
        <authorList>
            <person name="Murat C."/>
            <person name="Payen T."/>
            <person name="Noel B."/>
            <person name="Kuo A."/>
            <person name="Morin E."/>
            <person name="Chen J."/>
            <person name="Kohler A."/>
            <person name="Krizsan K."/>
            <person name="Balestrini R."/>
            <person name="Da Silva C."/>
            <person name="Montanini B."/>
            <person name="Hainaut M."/>
            <person name="Levati E."/>
            <person name="Barry K.W."/>
            <person name="Belfiori B."/>
            <person name="Cichocki N."/>
            <person name="Clum A."/>
            <person name="Dockter R.B."/>
            <person name="Fauchery L."/>
            <person name="Guy J."/>
            <person name="Iotti M."/>
            <person name="Le Tacon F."/>
            <person name="Lindquist E.A."/>
            <person name="Lipzen A."/>
            <person name="Malagnac F."/>
            <person name="Mello A."/>
            <person name="Molinier V."/>
            <person name="Miyauchi S."/>
            <person name="Poulain J."/>
            <person name="Riccioni C."/>
            <person name="Rubini A."/>
            <person name="Sitrit Y."/>
            <person name="Splivallo R."/>
            <person name="Traeger S."/>
            <person name="Wang M."/>
            <person name="Zifcakova L."/>
            <person name="Wipf D."/>
            <person name="Zambonelli A."/>
            <person name="Paolocci F."/>
            <person name="Nowrousian M."/>
            <person name="Ottonello S."/>
            <person name="Baldrian P."/>
            <person name="Spatafora J.W."/>
            <person name="Henrissat B."/>
            <person name="Nagy L.G."/>
            <person name="Aury J.M."/>
            <person name="Wincker P."/>
            <person name="Grigoriev I.V."/>
            <person name="Bonfante P."/>
            <person name="Martin F.M."/>
        </authorList>
    </citation>
    <scope>NUCLEOTIDE SEQUENCE [LARGE SCALE GENOMIC DNA]</scope>
    <source>
        <strain evidence="2 3">CCBAS932</strain>
    </source>
</reference>
<dbReference type="InParanoid" id="A0A3N4KM13"/>
<evidence type="ECO:0008006" key="4">
    <source>
        <dbReference type="Google" id="ProtNLM"/>
    </source>
</evidence>
<feature type="signal peptide" evidence="1">
    <location>
        <begin position="1"/>
        <end position="19"/>
    </location>
</feature>
<name>A0A3N4KM13_9PEZI</name>
<evidence type="ECO:0000313" key="3">
    <source>
        <dbReference type="Proteomes" id="UP000277580"/>
    </source>
</evidence>
<dbReference type="EMBL" id="ML119143">
    <property type="protein sequence ID" value="RPB10399.1"/>
    <property type="molecule type" value="Genomic_DNA"/>
</dbReference>
<evidence type="ECO:0000313" key="2">
    <source>
        <dbReference type="EMBL" id="RPB10399.1"/>
    </source>
</evidence>
<accession>A0A3N4KM13</accession>
<gene>
    <name evidence="2" type="ORF">P167DRAFT_253545</name>
</gene>
<sequence length="104" mass="11815">MWLSILFFYILLIFNDVSEHDCYCIPYKKKSAKSTLFVCHAILAVSGNAMKLRVHIDGIYGGGGGGTSWKQAFLMQVQWYKYIRHEGAGGFRFRGLSRDLSTNI</sequence>
<keyword evidence="3" id="KW-1185">Reference proteome</keyword>
<keyword evidence="1" id="KW-0732">Signal</keyword>